<dbReference type="InterPro" id="IPR047556">
    <property type="entry name" value="Rcat_RBR_TRIAD1"/>
</dbReference>
<dbReference type="FunFam" id="1.20.120.1750:FF:000022">
    <property type="entry name" value="RBR-type E3 ubiquitin transferase"/>
    <property type="match status" value="1"/>
</dbReference>
<dbReference type="InterPro" id="IPR002867">
    <property type="entry name" value="IBR_dom"/>
</dbReference>
<dbReference type="EMBL" id="HBNS01057184">
    <property type="protein sequence ID" value="CAE4661285.1"/>
    <property type="molecule type" value="Transcribed_RNA"/>
</dbReference>
<dbReference type="SUPFAM" id="SSF57850">
    <property type="entry name" value="RING/U-box"/>
    <property type="match status" value="3"/>
</dbReference>
<evidence type="ECO:0000256" key="1">
    <source>
        <dbReference type="ARBA" id="ARBA00001798"/>
    </source>
</evidence>
<evidence type="ECO:0000259" key="11">
    <source>
        <dbReference type="PROSITE" id="PS50089"/>
    </source>
</evidence>
<feature type="region of interest" description="Disordered" evidence="10">
    <location>
        <begin position="1"/>
        <end position="87"/>
    </location>
</feature>
<dbReference type="InterPro" id="IPR045840">
    <property type="entry name" value="Ariadne"/>
</dbReference>
<feature type="compositionally biased region" description="Acidic residues" evidence="10">
    <location>
        <begin position="1"/>
        <end position="33"/>
    </location>
</feature>
<dbReference type="EC" id="2.3.2.31" evidence="2"/>
<evidence type="ECO:0000256" key="10">
    <source>
        <dbReference type="SAM" id="MobiDB-lite"/>
    </source>
</evidence>
<evidence type="ECO:0000256" key="4">
    <source>
        <dbReference type="ARBA" id="ARBA00022723"/>
    </source>
</evidence>
<dbReference type="InterPro" id="IPR048962">
    <property type="entry name" value="ARIH1-like_UBL"/>
</dbReference>
<evidence type="ECO:0000256" key="9">
    <source>
        <dbReference type="PROSITE-ProRule" id="PRU00175"/>
    </source>
</evidence>
<keyword evidence="5" id="KW-0677">Repeat</keyword>
<evidence type="ECO:0000256" key="8">
    <source>
        <dbReference type="ARBA" id="ARBA00022833"/>
    </source>
</evidence>
<keyword evidence="3" id="KW-0808">Transferase</keyword>
<dbReference type="InterPro" id="IPR013083">
    <property type="entry name" value="Znf_RING/FYVE/PHD"/>
</dbReference>
<dbReference type="Pfam" id="PF22191">
    <property type="entry name" value="IBR_1"/>
    <property type="match status" value="1"/>
</dbReference>
<dbReference type="PROSITE" id="PS50089">
    <property type="entry name" value="ZF_RING_2"/>
    <property type="match status" value="1"/>
</dbReference>
<dbReference type="Pfam" id="PF21235">
    <property type="entry name" value="UBA_ARI1"/>
    <property type="match status" value="1"/>
</dbReference>
<evidence type="ECO:0000256" key="7">
    <source>
        <dbReference type="ARBA" id="ARBA00022786"/>
    </source>
</evidence>
<dbReference type="GO" id="GO:0061630">
    <property type="term" value="F:ubiquitin protein ligase activity"/>
    <property type="evidence" value="ECO:0007669"/>
    <property type="project" value="UniProtKB-EC"/>
</dbReference>
<organism evidence="13">
    <name type="scientific">Ditylum brightwellii</name>
    <dbReference type="NCBI Taxonomy" id="49249"/>
    <lineage>
        <taxon>Eukaryota</taxon>
        <taxon>Sar</taxon>
        <taxon>Stramenopiles</taxon>
        <taxon>Ochrophyta</taxon>
        <taxon>Bacillariophyta</taxon>
        <taxon>Mediophyceae</taxon>
        <taxon>Lithodesmiophycidae</taxon>
        <taxon>Lithodesmiales</taxon>
        <taxon>Lithodesmiaceae</taxon>
        <taxon>Ditylum</taxon>
    </lineage>
</organism>
<dbReference type="GO" id="GO:0008270">
    <property type="term" value="F:zinc ion binding"/>
    <property type="evidence" value="ECO:0007669"/>
    <property type="project" value="UniProtKB-KW"/>
</dbReference>
<dbReference type="InterPro" id="IPR001841">
    <property type="entry name" value="Znf_RING"/>
</dbReference>
<gene>
    <name evidence="13" type="ORF">DBRI00130_LOCUS41149</name>
</gene>
<evidence type="ECO:0000256" key="5">
    <source>
        <dbReference type="ARBA" id="ARBA00022737"/>
    </source>
</evidence>
<sequence length="569" mass="64405">MDEDYSSDEGSEYVYSDDEEEPQVDDDDTEEDVSLSTEPMEMESWEDGRDGKSRNKRSASGKSPSMIGRRRADNNPNAAPVGGSGGSGGGMGMDFSVFGDAKDGSAIRMLKSSELICIMKQRLKEVTEVLDIPASAAAVLMREHGWAKERLFEVFYNDPEKVQKSVGVLERCRNCYTKKPALPASSKRRHCEICYEESGFTPEEMLSMPCGHEFCRDCWRGFVECALTTGPACVKATCPQAGCTEVVTEEEVKEAAPDLLPKFESYQLRSFVEMNGMTRWCPGPGCERVAVGCGAGGLFGATAAGVAECDDCGTCFCLKCGEEPHAPVTCRDLVKWNEKCRNESETANWILANTKPCPKCSSRIEKNQGCNHMSCQQCKHEFCWICMGDWNDHGANTGGYYKCNKYDSDNNDDDQSDAARAKRELDRYLHYYKRYHAHSEAQKFAKRQLRETEARMVLLQESSNDSTWTDVEFLKTANEQLVECRRVLKYTYSFAYYLTDDKSDKSKLMQKERFEHHQEMLERFTENLSELSEKPLAEMDRTDVVNQTRVVDRFMKNILKYVDDGMEED</sequence>
<evidence type="ECO:0000256" key="2">
    <source>
        <dbReference type="ARBA" id="ARBA00012251"/>
    </source>
</evidence>
<dbReference type="AlphaFoldDB" id="A0A6S9ASX3"/>
<dbReference type="SMART" id="SM00184">
    <property type="entry name" value="RING"/>
    <property type="match status" value="2"/>
</dbReference>
<evidence type="ECO:0000259" key="12">
    <source>
        <dbReference type="PROSITE" id="PS51873"/>
    </source>
</evidence>
<evidence type="ECO:0000313" key="13">
    <source>
        <dbReference type="EMBL" id="CAE4661285.1"/>
    </source>
</evidence>
<dbReference type="Gene3D" id="3.30.40.10">
    <property type="entry name" value="Zinc/RING finger domain, C3HC4 (zinc finger)"/>
    <property type="match status" value="1"/>
</dbReference>
<dbReference type="Pfam" id="PF19422">
    <property type="entry name" value="Ariadne"/>
    <property type="match status" value="1"/>
</dbReference>
<dbReference type="InterPro" id="IPR044066">
    <property type="entry name" value="TRIAD_supradom"/>
</dbReference>
<dbReference type="SMART" id="SM00647">
    <property type="entry name" value="IBR"/>
    <property type="match status" value="2"/>
</dbReference>
<keyword evidence="7" id="KW-0833">Ubl conjugation pathway</keyword>
<feature type="domain" description="RING-type" evidence="11">
    <location>
        <begin position="191"/>
        <end position="239"/>
    </location>
</feature>
<dbReference type="InterPro" id="IPR031127">
    <property type="entry name" value="E3_UB_ligase_RBR"/>
</dbReference>
<dbReference type="CDD" id="cd20360">
    <property type="entry name" value="Rcat_RBR_TRIAD1"/>
    <property type="match status" value="1"/>
</dbReference>
<accession>A0A6S9ASX3</accession>
<comment type="catalytic activity">
    <reaction evidence="1">
        <text>[E2 ubiquitin-conjugating enzyme]-S-ubiquitinyl-L-cysteine + [acceptor protein]-L-lysine = [E2 ubiquitin-conjugating enzyme]-L-cysteine + [acceptor protein]-N(6)-ubiquitinyl-L-lysine.</text>
        <dbReference type="EC" id="2.3.2.31"/>
    </reaction>
</comment>
<evidence type="ECO:0000256" key="3">
    <source>
        <dbReference type="ARBA" id="ARBA00022679"/>
    </source>
</evidence>
<dbReference type="PANTHER" id="PTHR11685">
    <property type="entry name" value="RBR FAMILY RING FINGER AND IBR DOMAIN-CONTAINING"/>
    <property type="match status" value="1"/>
</dbReference>
<dbReference type="PROSITE" id="PS00518">
    <property type="entry name" value="ZF_RING_1"/>
    <property type="match status" value="1"/>
</dbReference>
<protein>
    <recommendedName>
        <fullName evidence="2">RBR-type E3 ubiquitin transferase</fullName>
        <ecNumber evidence="2">2.3.2.31</ecNumber>
    </recommendedName>
</protein>
<keyword evidence="6 9" id="KW-0863">Zinc-finger</keyword>
<dbReference type="GO" id="GO:0016567">
    <property type="term" value="P:protein ubiquitination"/>
    <property type="evidence" value="ECO:0007669"/>
    <property type="project" value="InterPro"/>
</dbReference>
<proteinExistence type="predicted"/>
<name>A0A6S9ASX3_9STRA</name>
<dbReference type="InterPro" id="IPR017907">
    <property type="entry name" value="Znf_RING_CS"/>
</dbReference>
<dbReference type="Pfam" id="PF01485">
    <property type="entry name" value="IBR"/>
    <property type="match status" value="1"/>
</dbReference>
<keyword evidence="8" id="KW-0862">Zinc</keyword>
<dbReference type="PROSITE" id="PS51873">
    <property type="entry name" value="TRIAD"/>
    <property type="match status" value="1"/>
</dbReference>
<keyword evidence="4" id="KW-0479">Metal-binding</keyword>
<feature type="domain" description="RING-type" evidence="12">
    <location>
        <begin position="187"/>
        <end position="407"/>
    </location>
</feature>
<dbReference type="Gene3D" id="1.20.120.1750">
    <property type="match status" value="1"/>
</dbReference>
<reference evidence="13" key="1">
    <citation type="submission" date="2021-01" db="EMBL/GenBank/DDBJ databases">
        <authorList>
            <person name="Corre E."/>
            <person name="Pelletier E."/>
            <person name="Niang G."/>
            <person name="Scheremetjew M."/>
            <person name="Finn R."/>
            <person name="Kale V."/>
            <person name="Holt S."/>
            <person name="Cochrane G."/>
            <person name="Meng A."/>
            <person name="Brown T."/>
            <person name="Cohen L."/>
        </authorList>
    </citation>
    <scope>NUCLEOTIDE SEQUENCE</scope>
    <source>
        <strain evidence="13">GSO104</strain>
    </source>
</reference>
<evidence type="ECO:0000256" key="6">
    <source>
        <dbReference type="ARBA" id="ARBA00022771"/>
    </source>
</evidence>